<reference evidence="6" key="1">
    <citation type="submission" date="2022-07" db="EMBL/GenBank/DDBJ databases">
        <title>Alkalimarinus sp. nov., isolated from gut of a Alitta virens.</title>
        <authorList>
            <person name="Yang A.I."/>
            <person name="Shin N.-R."/>
        </authorList>
    </citation>
    <scope>NUCLEOTIDE SEQUENCE</scope>
    <source>
        <strain evidence="6">FA028</strain>
    </source>
</reference>
<dbReference type="CDD" id="cd08417">
    <property type="entry name" value="PBP2_Nitroaromatics_like"/>
    <property type="match status" value="1"/>
</dbReference>
<keyword evidence="3" id="KW-0238">DNA-binding</keyword>
<evidence type="ECO:0000256" key="1">
    <source>
        <dbReference type="ARBA" id="ARBA00009437"/>
    </source>
</evidence>
<dbReference type="PROSITE" id="PS50931">
    <property type="entry name" value="HTH_LYSR"/>
    <property type="match status" value="1"/>
</dbReference>
<dbReference type="PANTHER" id="PTHR30118">
    <property type="entry name" value="HTH-TYPE TRANSCRIPTIONAL REGULATOR LEUO-RELATED"/>
    <property type="match status" value="1"/>
</dbReference>
<dbReference type="Gene3D" id="3.40.190.10">
    <property type="entry name" value="Periplasmic binding protein-like II"/>
    <property type="match status" value="2"/>
</dbReference>
<protein>
    <submittedName>
        <fullName evidence="6">LysR family transcriptional regulator</fullName>
    </submittedName>
</protein>
<proteinExistence type="inferred from homology"/>
<keyword evidence="7" id="KW-1185">Reference proteome</keyword>
<comment type="similarity">
    <text evidence="1">Belongs to the LysR transcriptional regulatory family.</text>
</comment>
<feature type="domain" description="HTH lysR-type" evidence="5">
    <location>
        <begin position="9"/>
        <end position="66"/>
    </location>
</feature>
<dbReference type="Pfam" id="PF00126">
    <property type="entry name" value="HTH_1"/>
    <property type="match status" value="1"/>
</dbReference>
<evidence type="ECO:0000313" key="6">
    <source>
        <dbReference type="EMBL" id="UZW76241.1"/>
    </source>
</evidence>
<dbReference type="GO" id="GO:0003677">
    <property type="term" value="F:DNA binding"/>
    <property type="evidence" value="ECO:0007669"/>
    <property type="project" value="UniProtKB-KW"/>
</dbReference>
<dbReference type="SUPFAM" id="SSF46785">
    <property type="entry name" value="Winged helix' DNA-binding domain"/>
    <property type="match status" value="1"/>
</dbReference>
<dbReference type="GO" id="GO:0003700">
    <property type="term" value="F:DNA-binding transcription factor activity"/>
    <property type="evidence" value="ECO:0007669"/>
    <property type="project" value="InterPro"/>
</dbReference>
<evidence type="ECO:0000313" key="7">
    <source>
        <dbReference type="Proteomes" id="UP001164472"/>
    </source>
</evidence>
<evidence type="ECO:0000256" key="4">
    <source>
        <dbReference type="ARBA" id="ARBA00023163"/>
    </source>
</evidence>
<organism evidence="6 7">
    <name type="scientific">Alkalimarinus sediminis</name>
    <dbReference type="NCBI Taxonomy" id="1632866"/>
    <lineage>
        <taxon>Bacteria</taxon>
        <taxon>Pseudomonadati</taxon>
        <taxon>Pseudomonadota</taxon>
        <taxon>Gammaproteobacteria</taxon>
        <taxon>Alteromonadales</taxon>
        <taxon>Alteromonadaceae</taxon>
        <taxon>Alkalimarinus</taxon>
    </lineage>
</organism>
<evidence type="ECO:0000256" key="2">
    <source>
        <dbReference type="ARBA" id="ARBA00023015"/>
    </source>
</evidence>
<dbReference type="RefSeq" id="WP_251812123.1">
    <property type="nucleotide sequence ID" value="NZ_CP101527.1"/>
</dbReference>
<keyword evidence="2" id="KW-0805">Transcription regulation</keyword>
<dbReference type="EMBL" id="CP101527">
    <property type="protein sequence ID" value="UZW76241.1"/>
    <property type="molecule type" value="Genomic_DNA"/>
</dbReference>
<dbReference type="InterPro" id="IPR036390">
    <property type="entry name" value="WH_DNA-bd_sf"/>
</dbReference>
<dbReference type="InterPro" id="IPR000847">
    <property type="entry name" value="LysR_HTH_N"/>
</dbReference>
<dbReference type="InterPro" id="IPR037402">
    <property type="entry name" value="YidZ_PBP2"/>
</dbReference>
<dbReference type="AlphaFoldDB" id="A0A9E8HTI8"/>
<dbReference type="Proteomes" id="UP001164472">
    <property type="component" value="Chromosome"/>
</dbReference>
<evidence type="ECO:0000259" key="5">
    <source>
        <dbReference type="PROSITE" id="PS50931"/>
    </source>
</evidence>
<keyword evidence="4" id="KW-0804">Transcription</keyword>
<sequence length="306" mass="34365">MNKIDYLDLDGNALKTFLTVLEENSVSKAAVRLNVSQSAISHTLEKLRYAFKDPLFVRDGRGIAPTDKGKLLKGPVTQILNELKTLSYEDEFNPCESNLEFTIAANDFAVMFVFPGLLKQLNTDGVNLKFNFVPSGVPSINPLRARSSRCQMLITPALPEGKDFIAEELLESEMVCFYDADYRDPPKTIKEYIDSQYVDVRFGGTESSMMVLQPFDLKLLNTPSVTVSNFGALPPFIKGGELITTQLGLISDYTLQELDSAPLPFPTDPVKLYMVWHQHDDENPAHIWLRKKIKNAFNNLPSITNH</sequence>
<gene>
    <name evidence="6" type="ORF">NNL22_06575</name>
</gene>
<dbReference type="Gene3D" id="1.10.10.10">
    <property type="entry name" value="Winged helix-like DNA-binding domain superfamily/Winged helix DNA-binding domain"/>
    <property type="match status" value="1"/>
</dbReference>
<dbReference type="KEGG" id="asem:NNL22_06575"/>
<dbReference type="PRINTS" id="PR00039">
    <property type="entry name" value="HTHLYSR"/>
</dbReference>
<evidence type="ECO:0000256" key="3">
    <source>
        <dbReference type="ARBA" id="ARBA00023125"/>
    </source>
</evidence>
<accession>A0A9E8HTI8</accession>
<name>A0A9E8HTI8_9ALTE</name>
<dbReference type="InterPro" id="IPR036388">
    <property type="entry name" value="WH-like_DNA-bd_sf"/>
</dbReference>
<dbReference type="PANTHER" id="PTHR30118:SF6">
    <property type="entry name" value="HTH-TYPE TRANSCRIPTIONAL REGULATOR LEUO"/>
    <property type="match status" value="1"/>
</dbReference>
<dbReference type="InterPro" id="IPR050389">
    <property type="entry name" value="LysR-type_TF"/>
</dbReference>
<dbReference type="SUPFAM" id="SSF53850">
    <property type="entry name" value="Periplasmic binding protein-like II"/>
    <property type="match status" value="1"/>
</dbReference>